<evidence type="ECO:0000256" key="3">
    <source>
        <dbReference type="ARBA" id="ARBA00022722"/>
    </source>
</evidence>
<reference evidence="7 8" key="1">
    <citation type="submission" date="2016-10" db="EMBL/GenBank/DDBJ databases">
        <authorList>
            <person name="de Groot N.N."/>
        </authorList>
    </citation>
    <scope>NUCLEOTIDE SEQUENCE [LARGE SCALE GENOMIC DNA]</scope>
    <source>
        <strain evidence="7 8">DSM 22900</strain>
    </source>
</reference>
<evidence type="ECO:0000256" key="2">
    <source>
        <dbReference type="ARBA" id="ARBA00022490"/>
    </source>
</evidence>
<dbReference type="RefSeq" id="WP_090971731.1">
    <property type="nucleotide sequence ID" value="NZ_FOLL01000003.1"/>
</dbReference>
<accession>A0A1I1FJL3</accession>
<dbReference type="Proteomes" id="UP000199577">
    <property type="component" value="Unassembled WGS sequence"/>
</dbReference>
<dbReference type="SUPFAM" id="SSF116842">
    <property type="entry name" value="XseB-like"/>
    <property type="match status" value="1"/>
</dbReference>
<dbReference type="GO" id="GO:0008855">
    <property type="term" value="F:exodeoxyribonuclease VII activity"/>
    <property type="evidence" value="ECO:0007669"/>
    <property type="project" value="UniProtKB-UniRule"/>
</dbReference>
<dbReference type="GO" id="GO:0009318">
    <property type="term" value="C:exodeoxyribonuclease VII complex"/>
    <property type="evidence" value="ECO:0007669"/>
    <property type="project" value="UniProtKB-UniRule"/>
</dbReference>
<dbReference type="Pfam" id="PF02609">
    <property type="entry name" value="Exonuc_VII_S"/>
    <property type="match status" value="1"/>
</dbReference>
<sequence length="69" mass="7724">MNKSYTYTDAFNELQAIVSEIERGDISIDELSDKVKRATLLIQTCKTKLTATEEEVSRILASLAADENQ</sequence>
<evidence type="ECO:0000313" key="8">
    <source>
        <dbReference type="Proteomes" id="UP000199577"/>
    </source>
</evidence>
<evidence type="ECO:0000256" key="4">
    <source>
        <dbReference type="ARBA" id="ARBA00022801"/>
    </source>
</evidence>
<keyword evidence="3" id="KW-0540">Nuclease</keyword>
<name>A0A1I1FJL3_9SPHI</name>
<dbReference type="AlphaFoldDB" id="A0A1I1FJL3"/>
<keyword evidence="4" id="KW-0378">Hydrolase</keyword>
<protein>
    <recommendedName>
        <fullName evidence="6">Exodeoxyribonuclease VII small subunit</fullName>
        <ecNumber evidence="6">3.1.11.6</ecNumber>
    </recommendedName>
</protein>
<proteinExistence type="inferred from homology"/>
<keyword evidence="8" id="KW-1185">Reference proteome</keyword>
<dbReference type="EC" id="3.1.11.6" evidence="6"/>
<evidence type="ECO:0000256" key="1">
    <source>
        <dbReference type="ARBA" id="ARBA00009998"/>
    </source>
</evidence>
<dbReference type="InterPro" id="IPR003761">
    <property type="entry name" value="Exonuc_VII_S"/>
</dbReference>
<evidence type="ECO:0000256" key="6">
    <source>
        <dbReference type="NCBIfam" id="TIGR01280"/>
    </source>
</evidence>
<evidence type="ECO:0000256" key="5">
    <source>
        <dbReference type="ARBA" id="ARBA00022839"/>
    </source>
</evidence>
<dbReference type="NCBIfam" id="TIGR01280">
    <property type="entry name" value="xseB"/>
    <property type="match status" value="1"/>
</dbReference>
<organism evidence="7 8">
    <name type="scientific">Parapedobacter composti</name>
    <dbReference type="NCBI Taxonomy" id="623281"/>
    <lineage>
        <taxon>Bacteria</taxon>
        <taxon>Pseudomonadati</taxon>
        <taxon>Bacteroidota</taxon>
        <taxon>Sphingobacteriia</taxon>
        <taxon>Sphingobacteriales</taxon>
        <taxon>Sphingobacteriaceae</taxon>
        <taxon>Parapedobacter</taxon>
    </lineage>
</organism>
<evidence type="ECO:0000313" key="7">
    <source>
        <dbReference type="EMBL" id="SFB99481.1"/>
    </source>
</evidence>
<comment type="similarity">
    <text evidence="1">Belongs to the XseB family.</text>
</comment>
<dbReference type="EMBL" id="FOLL01000003">
    <property type="protein sequence ID" value="SFB99481.1"/>
    <property type="molecule type" value="Genomic_DNA"/>
</dbReference>
<keyword evidence="5" id="KW-0269">Exonuclease</keyword>
<dbReference type="OrthoDB" id="9813898at2"/>
<dbReference type="InterPro" id="IPR037004">
    <property type="entry name" value="Exonuc_VII_ssu_sf"/>
</dbReference>
<gene>
    <name evidence="7" type="ORF">SAMN05421747_1034</name>
</gene>
<dbReference type="STRING" id="623281.SAMN05421747_1034"/>
<dbReference type="GO" id="GO:0006308">
    <property type="term" value="P:DNA catabolic process"/>
    <property type="evidence" value="ECO:0007669"/>
    <property type="project" value="UniProtKB-UniRule"/>
</dbReference>
<keyword evidence="2" id="KW-0963">Cytoplasm</keyword>
<dbReference type="Gene3D" id="1.10.287.1040">
    <property type="entry name" value="Exonuclease VII, small subunit"/>
    <property type="match status" value="1"/>
</dbReference>